<dbReference type="InterPro" id="IPR036097">
    <property type="entry name" value="HisK_dim/P_sf"/>
</dbReference>
<dbReference type="Pfam" id="PF02518">
    <property type="entry name" value="HATPase_c"/>
    <property type="match status" value="1"/>
</dbReference>
<reference evidence="6" key="1">
    <citation type="submission" date="2021-02" db="EMBL/GenBank/DDBJ databases">
        <title>Salinimicrobium sp. nov. isolated from seawater in Tongyeong, Republic of Korea.</title>
        <authorList>
            <person name="Lee S.-J."/>
        </authorList>
    </citation>
    <scope>NUCLEOTIDE SEQUENCE</scope>
    <source>
        <strain evidence="6">HN-2-9-2</strain>
    </source>
</reference>
<evidence type="ECO:0000259" key="5">
    <source>
        <dbReference type="PROSITE" id="PS50109"/>
    </source>
</evidence>
<gene>
    <name evidence="6" type="ORF">JRG66_00905</name>
</gene>
<keyword evidence="3" id="KW-0597">Phosphoprotein</keyword>
<dbReference type="SMART" id="SM00388">
    <property type="entry name" value="HisKA"/>
    <property type="match status" value="1"/>
</dbReference>
<dbReference type="InterPro" id="IPR005467">
    <property type="entry name" value="His_kinase_dom"/>
</dbReference>
<evidence type="ECO:0000256" key="1">
    <source>
        <dbReference type="ARBA" id="ARBA00000085"/>
    </source>
</evidence>
<dbReference type="PANTHER" id="PTHR43547:SF2">
    <property type="entry name" value="HYBRID SIGNAL TRANSDUCTION HISTIDINE KINASE C"/>
    <property type="match status" value="1"/>
</dbReference>
<dbReference type="Proteomes" id="UP001163981">
    <property type="component" value="Chromosome"/>
</dbReference>
<evidence type="ECO:0000256" key="3">
    <source>
        <dbReference type="ARBA" id="ARBA00022553"/>
    </source>
</evidence>
<dbReference type="CDD" id="cd00075">
    <property type="entry name" value="HATPase"/>
    <property type="match status" value="1"/>
</dbReference>
<proteinExistence type="predicted"/>
<dbReference type="Gene3D" id="1.10.287.130">
    <property type="match status" value="1"/>
</dbReference>
<dbReference type="EMBL" id="CP069620">
    <property type="protein sequence ID" value="UZH55490.1"/>
    <property type="molecule type" value="Genomic_DNA"/>
</dbReference>
<dbReference type="EC" id="2.7.13.3" evidence="2"/>
<feature type="region of interest" description="Disordered" evidence="4">
    <location>
        <begin position="52"/>
        <end position="79"/>
    </location>
</feature>
<feature type="compositionally biased region" description="Basic and acidic residues" evidence="4">
    <location>
        <begin position="61"/>
        <end position="79"/>
    </location>
</feature>
<dbReference type="InterPro" id="IPR003661">
    <property type="entry name" value="HisK_dim/P_dom"/>
</dbReference>
<dbReference type="SMART" id="SM00387">
    <property type="entry name" value="HATPase_c"/>
    <property type="match status" value="1"/>
</dbReference>
<dbReference type="PRINTS" id="PR00344">
    <property type="entry name" value="BCTRLSENSOR"/>
</dbReference>
<feature type="domain" description="Histidine kinase" evidence="5">
    <location>
        <begin position="159"/>
        <end position="374"/>
    </location>
</feature>
<dbReference type="PANTHER" id="PTHR43547">
    <property type="entry name" value="TWO-COMPONENT HISTIDINE KINASE"/>
    <property type="match status" value="1"/>
</dbReference>
<name>A0ABY6NRE6_9FLAO</name>
<dbReference type="GO" id="GO:0016301">
    <property type="term" value="F:kinase activity"/>
    <property type="evidence" value="ECO:0007669"/>
    <property type="project" value="UniProtKB-KW"/>
</dbReference>
<dbReference type="Gene3D" id="3.30.565.10">
    <property type="entry name" value="Histidine kinase-like ATPase, C-terminal domain"/>
    <property type="match status" value="1"/>
</dbReference>
<evidence type="ECO:0000313" key="6">
    <source>
        <dbReference type="EMBL" id="UZH55490.1"/>
    </source>
</evidence>
<dbReference type="InterPro" id="IPR003594">
    <property type="entry name" value="HATPase_dom"/>
</dbReference>
<dbReference type="CDD" id="cd00082">
    <property type="entry name" value="HisKA"/>
    <property type="match status" value="1"/>
</dbReference>
<dbReference type="RefSeq" id="WP_265163857.1">
    <property type="nucleotide sequence ID" value="NZ_CP069620.1"/>
</dbReference>
<evidence type="ECO:0000313" key="7">
    <source>
        <dbReference type="Proteomes" id="UP001163981"/>
    </source>
</evidence>
<dbReference type="PROSITE" id="PS50109">
    <property type="entry name" value="HIS_KIN"/>
    <property type="match status" value="1"/>
</dbReference>
<keyword evidence="6" id="KW-0418">Kinase</keyword>
<protein>
    <recommendedName>
        <fullName evidence="2">histidine kinase</fullName>
        <ecNumber evidence="2">2.7.13.3</ecNumber>
    </recommendedName>
</protein>
<evidence type="ECO:0000256" key="2">
    <source>
        <dbReference type="ARBA" id="ARBA00012438"/>
    </source>
</evidence>
<keyword evidence="7" id="KW-1185">Reference proteome</keyword>
<dbReference type="Pfam" id="PF00512">
    <property type="entry name" value="HisKA"/>
    <property type="match status" value="1"/>
</dbReference>
<organism evidence="6 7">
    <name type="scientific">Salinimicrobium tongyeongense</name>
    <dbReference type="NCBI Taxonomy" id="2809707"/>
    <lineage>
        <taxon>Bacteria</taxon>
        <taxon>Pseudomonadati</taxon>
        <taxon>Bacteroidota</taxon>
        <taxon>Flavobacteriia</taxon>
        <taxon>Flavobacteriales</taxon>
        <taxon>Flavobacteriaceae</taxon>
        <taxon>Salinimicrobium</taxon>
    </lineage>
</organism>
<dbReference type="InterPro" id="IPR004358">
    <property type="entry name" value="Sig_transdc_His_kin-like_C"/>
</dbReference>
<dbReference type="InterPro" id="IPR036890">
    <property type="entry name" value="HATPase_C_sf"/>
</dbReference>
<comment type="catalytic activity">
    <reaction evidence="1">
        <text>ATP + protein L-histidine = ADP + protein N-phospho-L-histidine.</text>
        <dbReference type="EC" id="2.7.13.3"/>
    </reaction>
</comment>
<dbReference type="SUPFAM" id="SSF55874">
    <property type="entry name" value="ATPase domain of HSP90 chaperone/DNA topoisomerase II/histidine kinase"/>
    <property type="match status" value="1"/>
</dbReference>
<accession>A0ABY6NRE6</accession>
<dbReference type="SUPFAM" id="SSF47384">
    <property type="entry name" value="Homodimeric domain of signal transducing histidine kinase"/>
    <property type="match status" value="1"/>
</dbReference>
<sequence length="381" mass="43345">MQLSAFIKEHKEEIINEWIKYAQDNIECTNTMDLDEVIDHIKGILTRIAEDMETPQTNDQQEEKSKGNKEMSSGDKEAATAHGEQRLDFGFNFMQLSSEFRALRASVLRLWSHKSRKENWETDYHDMIRFNEAIDEIWMISLDRFQTKLDESKNLFLGILGHDLRNPIATVKGANAILNLSENKTEREKKALNLSQSSLKRMTELIDNLLELNELRLGTGMTTKKSTYDLQEHTKKIVDELQLAYPEANILLDAPQPVEGEWDILRVEQMISNLIINAIRHGDSGGEVHVNIFEEKEKALLSVHNNGEPIPAEIRKKIFTGGFSGSNGKPGKEKSFGLGLLIVKEIVEGHEGKIDVQSNREEGTTFTVSLPLKPTYEKKRG</sequence>
<keyword evidence="6" id="KW-0808">Transferase</keyword>
<evidence type="ECO:0000256" key="4">
    <source>
        <dbReference type="SAM" id="MobiDB-lite"/>
    </source>
</evidence>